<dbReference type="PANTHER" id="PTHR45011">
    <property type="entry name" value="DAP3-BINDING CELL DEATH ENHANCER 1"/>
    <property type="match status" value="1"/>
</dbReference>
<gene>
    <name evidence="1" type="ORF">NEISICOT_01187</name>
</gene>
<evidence type="ECO:0000313" key="1">
    <source>
        <dbReference type="EMBL" id="EET45192.1"/>
    </source>
</evidence>
<evidence type="ECO:0000313" key="2">
    <source>
        <dbReference type="Proteomes" id="UP000005365"/>
    </source>
</evidence>
<evidence type="ECO:0008006" key="3">
    <source>
        <dbReference type="Google" id="ProtNLM"/>
    </source>
</evidence>
<dbReference type="PANTHER" id="PTHR45011:SF1">
    <property type="entry name" value="DAP3-BINDING CELL DEATH ENHANCER 1"/>
    <property type="match status" value="1"/>
</dbReference>
<dbReference type="EMBL" id="ACKO02000005">
    <property type="protein sequence ID" value="EET45192.1"/>
    <property type="molecule type" value="Genomic_DNA"/>
</dbReference>
<dbReference type="Pfam" id="PF08238">
    <property type="entry name" value="Sel1"/>
    <property type="match status" value="2"/>
</dbReference>
<dbReference type="InterPro" id="IPR052748">
    <property type="entry name" value="ISR_Activator"/>
</dbReference>
<dbReference type="SUPFAM" id="SSF81901">
    <property type="entry name" value="HCP-like"/>
    <property type="match status" value="1"/>
</dbReference>
<dbReference type="Proteomes" id="UP000005365">
    <property type="component" value="Unassembled WGS sequence"/>
</dbReference>
<comment type="caution">
    <text evidence="1">The sequence shown here is derived from an EMBL/GenBank/DDBJ whole genome shotgun (WGS) entry which is preliminary data.</text>
</comment>
<dbReference type="Gene3D" id="1.25.40.10">
    <property type="entry name" value="Tetratricopeptide repeat domain"/>
    <property type="match status" value="1"/>
</dbReference>
<sequence>MNKGQGVRQDHAQAAQWYRKAAEQGHAVAQYNLGVAYKKVKEFVKMISRQCSGIVKRQNKGLLKLSLIWV</sequence>
<name>C6M3N9_NEISI</name>
<proteinExistence type="predicted"/>
<keyword evidence="2" id="KW-1185">Reference proteome</keyword>
<dbReference type="InterPro" id="IPR011990">
    <property type="entry name" value="TPR-like_helical_dom_sf"/>
</dbReference>
<accession>C6M3N9</accession>
<protein>
    <recommendedName>
        <fullName evidence="3">Sel1 repeat protein</fullName>
    </recommendedName>
</protein>
<organism evidence="1 2">
    <name type="scientific">Neisseria sicca ATCC 29256</name>
    <dbReference type="NCBI Taxonomy" id="547045"/>
    <lineage>
        <taxon>Bacteria</taxon>
        <taxon>Pseudomonadati</taxon>
        <taxon>Pseudomonadota</taxon>
        <taxon>Betaproteobacteria</taxon>
        <taxon>Neisseriales</taxon>
        <taxon>Neisseriaceae</taxon>
        <taxon>Neisseria</taxon>
    </lineage>
</organism>
<dbReference type="InterPro" id="IPR006597">
    <property type="entry name" value="Sel1-like"/>
</dbReference>
<dbReference type="AlphaFoldDB" id="C6M3N9"/>
<reference evidence="1" key="1">
    <citation type="submission" date="2009-07" db="EMBL/GenBank/DDBJ databases">
        <authorList>
            <person name="Weinstock G."/>
            <person name="Sodergren E."/>
            <person name="Clifton S."/>
            <person name="Fulton L."/>
            <person name="Fulton B."/>
            <person name="Courtney L."/>
            <person name="Fronick C."/>
            <person name="Harrison M."/>
            <person name="Strong C."/>
            <person name="Farmer C."/>
            <person name="Delahaunty K."/>
            <person name="Markovic C."/>
            <person name="Hall O."/>
            <person name="Minx P."/>
            <person name="Tomlinson C."/>
            <person name="Mitreva M."/>
            <person name="Nelson J."/>
            <person name="Hou S."/>
            <person name="Wollam A."/>
            <person name="Pepin K.H."/>
            <person name="Johnson M."/>
            <person name="Bhonagiri V."/>
            <person name="Nash W.E."/>
            <person name="Warren W."/>
            <person name="Chinwalla A."/>
            <person name="Mardis E.R."/>
            <person name="Wilson R.K."/>
        </authorList>
    </citation>
    <scope>NUCLEOTIDE SEQUENCE [LARGE SCALE GENOMIC DNA]</scope>
    <source>
        <strain evidence="1">ATCC 29256</strain>
    </source>
</reference>